<dbReference type="AlphaFoldDB" id="A0AAW1JW05"/>
<feature type="region of interest" description="Disordered" evidence="1">
    <location>
        <begin position="1"/>
        <end position="30"/>
    </location>
</feature>
<organism evidence="2 3">
    <name type="scientific">Popillia japonica</name>
    <name type="common">Japanese beetle</name>
    <dbReference type="NCBI Taxonomy" id="7064"/>
    <lineage>
        <taxon>Eukaryota</taxon>
        <taxon>Metazoa</taxon>
        <taxon>Ecdysozoa</taxon>
        <taxon>Arthropoda</taxon>
        <taxon>Hexapoda</taxon>
        <taxon>Insecta</taxon>
        <taxon>Pterygota</taxon>
        <taxon>Neoptera</taxon>
        <taxon>Endopterygota</taxon>
        <taxon>Coleoptera</taxon>
        <taxon>Polyphaga</taxon>
        <taxon>Scarabaeiformia</taxon>
        <taxon>Scarabaeidae</taxon>
        <taxon>Rutelinae</taxon>
        <taxon>Popillia</taxon>
    </lineage>
</organism>
<name>A0AAW1JW05_POPJA</name>
<dbReference type="EMBL" id="JASPKY010000339">
    <property type="protein sequence ID" value="KAK9707960.1"/>
    <property type="molecule type" value="Genomic_DNA"/>
</dbReference>
<evidence type="ECO:0000313" key="3">
    <source>
        <dbReference type="Proteomes" id="UP001458880"/>
    </source>
</evidence>
<evidence type="ECO:0000313" key="2">
    <source>
        <dbReference type="EMBL" id="KAK9707960.1"/>
    </source>
</evidence>
<accession>A0AAW1JW05</accession>
<proteinExistence type="predicted"/>
<sequence length="92" mass="9738">MPSAVTDQPPPAADCNPQEDPSTAASGDQCATKEVVEAFRQPTEASTSTASEEGDDFQDLALKSLRPLPKAALRISTRKGRKQSAHCRANSP</sequence>
<feature type="compositionally biased region" description="Basic residues" evidence="1">
    <location>
        <begin position="76"/>
        <end position="85"/>
    </location>
</feature>
<evidence type="ECO:0000256" key="1">
    <source>
        <dbReference type="SAM" id="MobiDB-lite"/>
    </source>
</evidence>
<reference evidence="2 3" key="1">
    <citation type="journal article" date="2024" name="BMC Genomics">
        <title>De novo assembly and annotation of Popillia japonica's genome with initial clues to its potential as an invasive pest.</title>
        <authorList>
            <person name="Cucini C."/>
            <person name="Boschi S."/>
            <person name="Funari R."/>
            <person name="Cardaioli E."/>
            <person name="Iannotti N."/>
            <person name="Marturano G."/>
            <person name="Paoli F."/>
            <person name="Bruttini M."/>
            <person name="Carapelli A."/>
            <person name="Frati F."/>
            <person name="Nardi F."/>
        </authorList>
    </citation>
    <scope>NUCLEOTIDE SEQUENCE [LARGE SCALE GENOMIC DNA]</scope>
    <source>
        <strain evidence="2">DMR45628</strain>
    </source>
</reference>
<protein>
    <submittedName>
        <fullName evidence="2">Uncharacterized protein</fullName>
    </submittedName>
</protein>
<feature type="region of interest" description="Disordered" evidence="1">
    <location>
        <begin position="73"/>
        <end position="92"/>
    </location>
</feature>
<comment type="caution">
    <text evidence="2">The sequence shown here is derived from an EMBL/GenBank/DDBJ whole genome shotgun (WGS) entry which is preliminary data.</text>
</comment>
<dbReference type="Proteomes" id="UP001458880">
    <property type="component" value="Unassembled WGS sequence"/>
</dbReference>
<gene>
    <name evidence="2" type="ORF">QE152_g27529</name>
</gene>
<keyword evidence="3" id="KW-1185">Reference proteome</keyword>